<evidence type="ECO:0000313" key="5">
    <source>
        <dbReference type="Proteomes" id="UP001412239"/>
    </source>
</evidence>
<dbReference type="GO" id="GO:0008270">
    <property type="term" value="F:zinc ion binding"/>
    <property type="evidence" value="ECO:0007669"/>
    <property type="project" value="UniProtKB-KW"/>
</dbReference>
<feature type="compositionally biased region" description="Low complexity" evidence="2">
    <location>
        <begin position="190"/>
        <end position="201"/>
    </location>
</feature>
<protein>
    <recommendedName>
        <fullName evidence="3">CCHC-type domain-containing protein</fullName>
    </recommendedName>
</protein>
<dbReference type="InterPro" id="IPR001878">
    <property type="entry name" value="Znf_CCHC"/>
</dbReference>
<feature type="compositionally biased region" description="Basic and acidic residues" evidence="2">
    <location>
        <begin position="133"/>
        <end position="144"/>
    </location>
</feature>
<feature type="compositionally biased region" description="Acidic residues" evidence="2">
    <location>
        <begin position="108"/>
        <end position="119"/>
    </location>
</feature>
<keyword evidence="1" id="KW-0862">Zinc</keyword>
<dbReference type="SUPFAM" id="SSF57756">
    <property type="entry name" value="Retrovirus zinc finger-like domains"/>
    <property type="match status" value="1"/>
</dbReference>
<feature type="region of interest" description="Disordered" evidence="2">
    <location>
        <begin position="228"/>
        <end position="249"/>
    </location>
</feature>
<keyword evidence="5" id="KW-1185">Reference proteome</keyword>
<organism evidence="4 5">
    <name type="scientific">Tuber aestivum</name>
    <name type="common">summer truffle</name>
    <dbReference type="NCBI Taxonomy" id="59557"/>
    <lineage>
        <taxon>Eukaryota</taxon>
        <taxon>Fungi</taxon>
        <taxon>Dikarya</taxon>
        <taxon>Ascomycota</taxon>
        <taxon>Pezizomycotina</taxon>
        <taxon>Pezizomycetes</taxon>
        <taxon>Pezizales</taxon>
        <taxon>Tuberaceae</taxon>
        <taxon>Tuber</taxon>
    </lineage>
</organism>
<dbReference type="InterPro" id="IPR036875">
    <property type="entry name" value="Znf_CCHC_sf"/>
</dbReference>
<dbReference type="Pfam" id="PF00098">
    <property type="entry name" value="zf-CCHC"/>
    <property type="match status" value="1"/>
</dbReference>
<gene>
    <name evidence="4" type="ORF">GSTUAT00008319001</name>
</gene>
<feature type="compositionally biased region" description="Basic residues" evidence="2">
    <location>
        <begin position="164"/>
        <end position="176"/>
    </location>
</feature>
<dbReference type="AlphaFoldDB" id="A0A292PM84"/>
<accession>A0A292PM84</accession>
<evidence type="ECO:0000256" key="1">
    <source>
        <dbReference type="PROSITE-ProRule" id="PRU00047"/>
    </source>
</evidence>
<evidence type="ECO:0000313" key="4">
    <source>
        <dbReference type="EMBL" id="CUS07603.1"/>
    </source>
</evidence>
<dbReference type="Gene3D" id="4.10.60.10">
    <property type="entry name" value="Zinc finger, CCHC-type"/>
    <property type="match status" value="1"/>
</dbReference>
<reference evidence="4" key="1">
    <citation type="submission" date="2015-10" db="EMBL/GenBank/DDBJ databases">
        <authorList>
            <person name="Regsiter A."/>
            <person name="william w."/>
        </authorList>
    </citation>
    <scope>NUCLEOTIDE SEQUENCE</scope>
    <source>
        <strain evidence="4">Montdore</strain>
    </source>
</reference>
<proteinExistence type="predicted"/>
<evidence type="ECO:0000256" key="2">
    <source>
        <dbReference type="SAM" id="MobiDB-lite"/>
    </source>
</evidence>
<feature type="region of interest" description="Disordered" evidence="2">
    <location>
        <begin position="100"/>
        <end position="212"/>
    </location>
</feature>
<dbReference type="EMBL" id="LN891193">
    <property type="protein sequence ID" value="CUS07603.1"/>
    <property type="molecule type" value="Genomic_DNA"/>
</dbReference>
<feature type="region of interest" description="Disordered" evidence="2">
    <location>
        <begin position="1"/>
        <end position="21"/>
    </location>
</feature>
<dbReference type="SMART" id="SM00343">
    <property type="entry name" value="ZnF_C2HC"/>
    <property type="match status" value="1"/>
</dbReference>
<keyword evidence="1" id="KW-0863">Zinc-finger</keyword>
<sequence>MASRAPKGRPAPRPVAKARSMSSRLLTMNFMQRNASAPGSKSHAEVQKAIEAENAKREVALLATRDRSEASTREDAETRWELSIVRRTPQTPVRVLTVGYGELADGGCSDDGEEEEEKEEGIGGRMKFGKYGAKLEDSPKKPDQDLSDDSSSSTDDSDSDSSKDRRKKKKQKKAKAKKMDDDKILKNLHSISNSGPPSTSGPIGGGGKCFKCGKPGHVRAACPELEMQRKHYTDNINRGNPSKRGRFSR</sequence>
<feature type="domain" description="CCHC-type" evidence="3">
    <location>
        <begin position="208"/>
        <end position="224"/>
    </location>
</feature>
<evidence type="ECO:0000259" key="3">
    <source>
        <dbReference type="PROSITE" id="PS50158"/>
    </source>
</evidence>
<dbReference type="GO" id="GO:0003676">
    <property type="term" value="F:nucleic acid binding"/>
    <property type="evidence" value="ECO:0007669"/>
    <property type="project" value="InterPro"/>
</dbReference>
<dbReference type="Proteomes" id="UP001412239">
    <property type="component" value="Unassembled WGS sequence"/>
</dbReference>
<name>A0A292PM84_9PEZI</name>
<keyword evidence="1" id="KW-0479">Metal-binding</keyword>
<dbReference type="PROSITE" id="PS50158">
    <property type="entry name" value="ZF_CCHC"/>
    <property type="match status" value="1"/>
</dbReference>